<name>A0ABD6WTJ6_HAEIF</name>
<dbReference type="RefSeq" id="WP_005661501.1">
    <property type="nucleotide sequence ID" value="NZ_CP089174.1"/>
</dbReference>
<dbReference type="Proteomes" id="UP000238866">
    <property type="component" value="Unassembled WGS sequence"/>
</dbReference>
<proteinExistence type="predicted"/>
<accession>A0ABD6WTJ6</accession>
<dbReference type="EMBL" id="MZLD01000068">
    <property type="protein sequence ID" value="PRM17653.1"/>
    <property type="molecule type" value="Genomic_DNA"/>
</dbReference>
<evidence type="ECO:0000313" key="2">
    <source>
        <dbReference type="Proteomes" id="UP000238866"/>
    </source>
</evidence>
<comment type="caution">
    <text evidence="1">The sequence shown here is derived from an EMBL/GenBank/DDBJ whole genome shotgun (WGS) entry which is preliminary data.</text>
</comment>
<protein>
    <recommendedName>
        <fullName evidence="3">Phage protein</fullName>
    </recommendedName>
</protein>
<dbReference type="AlphaFoldDB" id="A0ABD6WTJ6"/>
<reference evidence="1 2" key="1">
    <citation type="submission" date="2017-02" db="EMBL/GenBank/DDBJ databases">
        <title>Haemophilus influenzae in COPD genome sequencing project.</title>
        <authorList>
            <person name="Murphy T.F."/>
            <person name="Kong Y."/>
            <person name="Nadendla S."/>
            <person name="Tettelin H."/>
            <person name="Pettigrew M."/>
        </authorList>
    </citation>
    <scope>NUCLEOTIDE SEQUENCE [LARGE SCALE GENOMIC DNA]</scope>
    <source>
        <strain evidence="1 2">13P36H1</strain>
    </source>
</reference>
<gene>
    <name evidence="1" type="ORF">BVZ99_01607</name>
</gene>
<organism evidence="1 2">
    <name type="scientific">Haemophilus influenzae</name>
    <dbReference type="NCBI Taxonomy" id="727"/>
    <lineage>
        <taxon>Bacteria</taxon>
        <taxon>Pseudomonadati</taxon>
        <taxon>Pseudomonadota</taxon>
        <taxon>Gammaproteobacteria</taxon>
        <taxon>Pasteurellales</taxon>
        <taxon>Pasteurellaceae</taxon>
        <taxon>Haemophilus</taxon>
    </lineage>
</organism>
<sequence>MDVIEIRESAVVDFKRNCIETCNEIKEVVNAWIKHEKKLKTSALRTSNIDIDKFECTNVNFILDQDGGESFLIYCCSGDDDDLTYEILGVAERKLGVPCGCVIYK</sequence>
<evidence type="ECO:0000313" key="1">
    <source>
        <dbReference type="EMBL" id="PRM17653.1"/>
    </source>
</evidence>
<evidence type="ECO:0008006" key="3">
    <source>
        <dbReference type="Google" id="ProtNLM"/>
    </source>
</evidence>